<sequence>MRRPAGYGAGRLRRQRGPVPVRGRGRATTLQTRQHFAPLQRIDRAQLFRIPATPTDAAPGSPAPVYTVHGTTRYCLQPGARNVVRPVTCTGGAAQNWIRYGDTGVYRTKYRLVHAASGNCLTRTGPEDIDRDPDVAQQHIEWHGYADNFKVMAIACREATARNDDDGFNKPSLVNLQKWNSPGSVLPDDSDQPAETVPAGPLRDLVEV</sequence>
<evidence type="ECO:0000313" key="3">
    <source>
        <dbReference type="Proteomes" id="UP000649739"/>
    </source>
</evidence>
<name>A0A8J3BH02_9ACTN</name>
<dbReference type="Gene3D" id="2.80.10.50">
    <property type="match status" value="1"/>
</dbReference>
<reference evidence="2" key="2">
    <citation type="submission" date="2020-09" db="EMBL/GenBank/DDBJ databases">
        <authorList>
            <person name="Sun Q."/>
            <person name="Ohkuma M."/>
        </authorList>
    </citation>
    <scope>NUCLEOTIDE SEQUENCE</scope>
    <source>
        <strain evidence="2">JCM 3090</strain>
    </source>
</reference>
<feature type="region of interest" description="Disordered" evidence="1">
    <location>
        <begin position="1"/>
        <end position="23"/>
    </location>
</feature>
<gene>
    <name evidence="2" type="ORF">GCM10010123_45400</name>
</gene>
<dbReference type="Proteomes" id="UP000649739">
    <property type="component" value="Unassembled WGS sequence"/>
</dbReference>
<evidence type="ECO:0008006" key="4">
    <source>
        <dbReference type="Google" id="ProtNLM"/>
    </source>
</evidence>
<dbReference type="RefSeq" id="WP_189172252.1">
    <property type="nucleotide sequence ID" value="NZ_BMQB01000014.1"/>
</dbReference>
<dbReference type="InterPro" id="IPR035992">
    <property type="entry name" value="Ricin_B-like_lectins"/>
</dbReference>
<dbReference type="EMBL" id="BMQB01000014">
    <property type="protein sequence ID" value="GGK10325.1"/>
    <property type="molecule type" value="Genomic_DNA"/>
</dbReference>
<accession>A0A8J3BH02</accession>
<dbReference type="PROSITE" id="PS50231">
    <property type="entry name" value="RICIN_B_LECTIN"/>
    <property type="match status" value="1"/>
</dbReference>
<organism evidence="2 3">
    <name type="scientific">Pilimelia anulata</name>
    <dbReference type="NCBI Taxonomy" id="53371"/>
    <lineage>
        <taxon>Bacteria</taxon>
        <taxon>Bacillati</taxon>
        <taxon>Actinomycetota</taxon>
        <taxon>Actinomycetes</taxon>
        <taxon>Micromonosporales</taxon>
        <taxon>Micromonosporaceae</taxon>
        <taxon>Pilimelia</taxon>
    </lineage>
</organism>
<dbReference type="AlphaFoldDB" id="A0A8J3BH02"/>
<keyword evidence="3" id="KW-1185">Reference proteome</keyword>
<evidence type="ECO:0000256" key="1">
    <source>
        <dbReference type="SAM" id="MobiDB-lite"/>
    </source>
</evidence>
<proteinExistence type="predicted"/>
<dbReference type="SUPFAM" id="SSF50370">
    <property type="entry name" value="Ricin B-like lectins"/>
    <property type="match status" value="1"/>
</dbReference>
<protein>
    <recommendedName>
        <fullName evidence="4">Ricin B lectin domain-containing protein</fullName>
    </recommendedName>
</protein>
<evidence type="ECO:0000313" key="2">
    <source>
        <dbReference type="EMBL" id="GGK10325.1"/>
    </source>
</evidence>
<reference evidence="2" key="1">
    <citation type="journal article" date="2014" name="Int. J. Syst. Evol. Microbiol.">
        <title>Complete genome sequence of Corynebacterium casei LMG S-19264T (=DSM 44701T), isolated from a smear-ripened cheese.</title>
        <authorList>
            <consortium name="US DOE Joint Genome Institute (JGI-PGF)"/>
            <person name="Walter F."/>
            <person name="Albersmeier A."/>
            <person name="Kalinowski J."/>
            <person name="Ruckert C."/>
        </authorList>
    </citation>
    <scope>NUCLEOTIDE SEQUENCE</scope>
    <source>
        <strain evidence="2">JCM 3090</strain>
    </source>
</reference>
<feature type="region of interest" description="Disordered" evidence="1">
    <location>
        <begin position="179"/>
        <end position="208"/>
    </location>
</feature>
<comment type="caution">
    <text evidence="2">The sequence shown here is derived from an EMBL/GenBank/DDBJ whole genome shotgun (WGS) entry which is preliminary data.</text>
</comment>